<dbReference type="InterPro" id="IPR003105">
    <property type="entry name" value="SRA_YDG"/>
</dbReference>
<feature type="region of interest" description="Disordered" evidence="2">
    <location>
        <begin position="1"/>
        <end position="34"/>
    </location>
</feature>
<protein>
    <recommendedName>
        <fullName evidence="3">Chromo domain-containing protein</fullName>
    </recommendedName>
</protein>
<feature type="region of interest" description="Disordered" evidence="2">
    <location>
        <begin position="119"/>
        <end position="177"/>
    </location>
</feature>
<feature type="compositionally biased region" description="Low complexity" evidence="2">
    <location>
        <begin position="522"/>
        <end position="552"/>
    </location>
</feature>
<evidence type="ECO:0000259" key="3">
    <source>
        <dbReference type="PROSITE" id="PS50013"/>
    </source>
</evidence>
<dbReference type="SUPFAM" id="SSF88697">
    <property type="entry name" value="PUA domain-like"/>
    <property type="match status" value="1"/>
</dbReference>
<feature type="compositionally biased region" description="Polar residues" evidence="2">
    <location>
        <begin position="1000"/>
        <end position="1025"/>
    </location>
</feature>
<dbReference type="SUPFAM" id="SSF54160">
    <property type="entry name" value="Chromo domain-like"/>
    <property type="match status" value="3"/>
</dbReference>
<feature type="region of interest" description="Disordered" evidence="2">
    <location>
        <begin position="941"/>
        <end position="1110"/>
    </location>
</feature>
<feature type="region of interest" description="Disordered" evidence="2">
    <location>
        <begin position="1124"/>
        <end position="1180"/>
    </location>
</feature>
<dbReference type="Gene3D" id="2.30.30.140">
    <property type="match status" value="3"/>
</dbReference>
<dbReference type="Gene3D" id="2.30.280.10">
    <property type="entry name" value="SRA-YDG"/>
    <property type="match status" value="1"/>
</dbReference>
<dbReference type="PROSITE" id="PS50013">
    <property type="entry name" value="CHROMO_2"/>
    <property type="match status" value="1"/>
</dbReference>
<feature type="region of interest" description="Disordered" evidence="2">
    <location>
        <begin position="378"/>
        <end position="398"/>
    </location>
</feature>
<evidence type="ECO:0000256" key="1">
    <source>
        <dbReference type="ARBA" id="ARBA00023242"/>
    </source>
</evidence>
<feature type="compositionally biased region" description="Basic and acidic residues" evidence="2">
    <location>
        <begin position="1585"/>
        <end position="1594"/>
    </location>
</feature>
<dbReference type="SMART" id="SM00298">
    <property type="entry name" value="CHROMO"/>
    <property type="match status" value="1"/>
</dbReference>
<dbReference type="Pfam" id="PF02182">
    <property type="entry name" value="SAD_SRA"/>
    <property type="match status" value="1"/>
</dbReference>
<sequence length="1860" mass="204023">MSQRSNPTDLTDENIMSTSPAHPPTPVKPAISSFTGMNNNETSLSSALAETVASLACFGSPSRPLERVDANGSVGKRCAPEFRDTSRKEAQAAAVGNENSLESSHEQFLLDLSLRISTSAETSRPPQHKSQQPQQKSLVSSPKQGGIDNEKRVLNESESAELQAMRGRTAADTEGPSVCTPTALSLANKTITCQEPPPEVKPSATKETRSLDQRSILRPTLAQKDAKKTIKIQEPALKDSLSHTVASLATLSNFATPNRKPTRSASSTPTASSRVASNVCHHSRSLSGPIVSGTAFSAVVALQNKGLGSDASVNSSGSVKNCALKNNMKSTKEEGSKSSSVMCVHASSSTIKKNDSMNHPTAALEQIAMISDSISRGATSNNARASNTKLESKKRPSPFSKLTATNFSKKTLTRCSDGAPIIAGTAAAAMAIATAARIATTNSDNGTAKLMHGFGVVEDDDTLDRVVSLSTRAVLGISGECHATLAEREKTKNYSQTPKVLDREKANRVTPEEQQSKEEENLSSSCSVYQVSSSQSSQPLHQNPSSSSTLSSQPGPFVHSSNNKNCSAIGGARGVGGMDILADIICHVPPMVVPQSSSASASGVYSLSHNSLHPPQHHHDCYAIPSHQETHHERTSVHHPQQHRQLPTGINIPAIPSYQEIYQEMGIAPQNYHRGNDPSTGFYHHQQQGKVFKAEHEHNHPSTLYSMKEIRHINSTQSDYPPPNCIVETISSNHSNCNNIDGSAQSQSRLMSTHYGHALSGEIEEGKELYTRKDLMVMGGHMLEQKDVHGSMKEGADSVVLCNLERDIREGDGLCWFLYSCDRNNGGGALCRSYHKKRAIRVFRSSILGGRYAPPYLDEDEDDEIGYRYDGLYMVRAVWDINGNETESFPCVGEDGWQTYFFTRLPKKPLDGKTEPGIQYNAMGLQELWGSIQKMRGVRKPKKFDIPPAPMKLPPLKRAAISGDNKDRKVASSRPQKVQAKELLPEKDDDCGKKQEEETSATSCGDDTSEQRSSAGCKSETGSSSRQEKSPHIVSRPVPNKVVTPRPRISSVSTQLPKAMSPTLSSEQKRPASAETSDSSDSETETSAAPKRMKTGPPTSTTPSATKRTNNLAQVISTLLPKRATAAKAEAANRDMFGKKKKRPYNRKSTSAPSPGRKRAKQSSKTDDTSSSSSVDNVDPNVLTIGSRVLVLYKGSLFKATIRKRRKNKDTHDFQIHYDGNKKSNVHWVPIDRIQEILSIAIDTASDKKLDGNKGKRGGWNKKKSESVPEESDSSDDEGISDKKTNHTKKLTLQDACNPKSEGIDRPNPNETEPEPKEKADPESDDVDNSTMNLSEASSRENLENSDEETQGKDQVVIASSDPIEESVAPSEDPIIPRMKLHESNASASSNSLLRTRITVFDNVEVPPEDAVTSPELTSMLNNDEAKVSTEKSSMLSSYDDGPPGFDADAVSDKEISDSSSDREDAKEQEAGDPTSELKFPIGAHVYVEYRRIFYSSTVLQARRKRNSTEYLVHYEGYKKASDRWVKENDLRQVNAETTLRFEEQRIVSSNIAFDSELSGPSDYSMTTRQKTSNTDNHVHHHFTREKPPRRARSDTSDLAQLEDIESGVAFLPGSVVFVEWSGALYLAKMVKKRFTGDRTEYLVSYDGFDSDHDAWISINNIYEVNPQTKRVFNRMNAEIKSGGKLKKPDPPITRYSGKKKRESSSTRSSSHAEQKPMLKAKEPKKGNDDEFLTYSDPPLPRRRETRKTQDDESITTSDRGTQPSQATSGRLSSPSIDMQGIPSGVEFLPGSTLFAERKGCLCVAKMLKKRGKGEHMEYYIQFNDGTDDSESIWISTSLVYEINPQTKRVFRQLSKKVKL</sequence>
<feature type="compositionally biased region" description="Basic and acidic residues" evidence="2">
    <location>
        <begin position="500"/>
        <end position="520"/>
    </location>
</feature>
<reference evidence="4 5" key="1">
    <citation type="journal article" date="2020" name="G3 (Bethesda)">
        <title>Improved Reference Genome for Cyclotella cryptica CCMP332, a Model for Cell Wall Morphogenesis, Salinity Adaptation, and Lipid Production in Diatoms (Bacillariophyta).</title>
        <authorList>
            <person name="Roberts W.R."/>
            <person name="Downey K.M."/>
            <person name="Ruck E.C."/>
            <person name="Traller J.C."/>
            <person name="Alverson A.J."/>
        </authorList>
    </citation>
    <scope>NUCLEOTIDE SEQUENCE [LARGE SCALE GENOMIC DNA]</scope>
    <source>
        <strain evidence="4 5">CCMP332</strain>
    </source>
</reference>
<dbReference type="InterPro" id="IPR036987">
    <property type="entry name" value="SRA-YDG_sf"/>
</dbReference>
<feature type="compositionally biased region" description="Polar residues" evidence="2">
    <location>
        <begin position="1"/>
        <end position="20"/>
    </location>
</feature>
<feature type="compositionally biased region" description="Basic and acidic residues" evidence="2">
    <location>
        <begin position="979"/>
        <end position="997"/>
    </location>
</feature>
<feature type="region of interest" description="Disordered" evidence="2">
    <location>
        <begin position="189"/>
        <end position="211"/>
    </location>
</feature>
<feature type="compositionally biased region" description="Low complexity" evidence="2">
    <location>
        <begin position="128"/>
        <end position="137"/>
    </location>
</feature>
<feature type="compositionally biased region" description="Acidic residues" evidence="2">
    <location>
        <begin position="1268"/>
        <end position="1279"/>
    </location>
</feature>
<feature type="compositionally biased region" description="Polar residues" evidence="2">
    <location>
        <begin position="1755"/>
        <end position="1777"/>
    </location>
</feature>
<feature type="region of interest" description="Disordered" evidence="2">
    <location>
        <begin position="1248"/>
        <end position="1372"/>
    </location>
</feature>
<feature type="compositionally biased region" description="Basic and acidic residues" evidence="2">
    <location>
        <begin position="1711"/>
        <end position="1729"/>
    </location>
</feature>
<dbReference type="InterPro" id="IPR000953">
    <property type="entry name" value="Chromo/chromo_shadow_dom"/>
</dbReference>
<feature type="compositionally biased region" description="Polar residues" evidence="2">
    <location>
        <begin position="1050"/>
        <end position="1066"/>
    </location>
</feature>
<dbReference type="InterPro" id="IPR025995">
    <property type="entry name" value="Tudor-knot"/>
</dbReference>
<feature type="domain" description="Chromo" evidence="3">
    <location>
        <begin position="1494"/>
        <end position="1546"/>
    </location>
</feature>
<feature type="compositionally biased region" description="Low complexity" evidence="2">
    <location>
        <begin position="263"/>
        <end position="277"/>
    </location>
</feature>
<feature type="compositionally biased region" description="Polar residues" evidence="2">
    <location>
        <begin position="378"/>
        <end position="389"/>
    </location>
</feature>
<accession>A0ABD3PWT3</accession>
<feature type="compositionally biased region" description="Low complexity" evidence="2">
    <location>
        <begin position="1085"/>
        <end position="1109"/>
    </location>
</feature>
<feature type="region of interest" description="Disordered" evidence="2">
    <location>
        <begin position="255"/>
        <end position="279"/>
    </location>
</feature>
<evidence type="ECO:0000256" key="2">
    <source>
        <dbReference type="SAM" id="MobiDB-lite"/>
    </source>
</evidence>
<feature type="compositionally biased region" description="Basic and acidic residues" evidence="2">
    <location>
        <begin position="1451"/>
        <end position="1470"/>
    </location>
</feature>
<name>A0ABD3PWT3_9STRA</name>
<feature type="region of interest" description="Disordered" evidence="2">
    <location>
        <begin position="1409"/>
        <end position="1477"/>
    </location>
</feature>
<comment type="caution">
    <text evidence="4">The sequence shown here is derived from an EMBL/GenBank/DDBJ whole genome shotgun (WGS) entry which is preliminary data.</text>
</comment>
<proteinExistence type="predicted"/>
<keyword evidence="1" id="KW-0539">Nucleus</keyword>
<dbReference type="EMBL" id="JABMIG020000104">
    <property type="protein sequence ID" value="KAL3792176.1"/>
    <property type="molecule type" value="Genomic_DNA"/>
</dbReference>
<feature type="region of interest" description="Disordered" evidence="2">
    <location>
        <begin position="1562"/>
        <end position="1594"/>
    </location>
</feature>
<feature type="compositionally biased region" description="Polar residues" evidence="2">
    <location>
        <begin position="1562"/>
        <end position="1576"/>
    </location>
</feature>
<keyword evidence="5" id="KW-1185">Reference proteome</keyword>
<feature type="region of interest" description="Disordered" evidence="2">
    <location>
        <begin position="1682"/>
        <end position="1779"/>
    </location>
</feature>
<evidence type="ECO:0000313" key="4">
    <source>
        <dbReference type="EMBL" id="KAL3792176.1"/>
    </source>
</evidence>
<organism evidence="4 5">
    <name type="scientific">Cyclotella cryptica</name>
    <dbReference type="NCBI Taxonomy" id="29204"/>
    <lineage>
        <taxon>Eukaryota</taxon>
        <taxon>Sar</taxon>
        <taxon>Stramenopiles</taxon>
        <taxon>Ochrophyta</taxon>
        <taxon>Bacillariophyta</taxon>
        <taxon>Coscinodiscophyceae</taxon>
        <taxon>Thalassiosirophycidae</taxon>
        <taxon>Stephanodiscales</taxon>
        <taxon>Stephanodiscaceae</taxon>
        <taxon>Cyclotella</taxon>
    </lineage>
</organism>
<dbReference type="Pfam" id="PF11717">
    <property type="entry name" value="Tudor-knot"/>
    <property type="match status" value="2"/>
</dbReference>
<feature type="compositionally biased region" description="Basic and acidic residues" evidence="2">
    <location>
        <begin position="1740"/>
        <end position="1751"/>
    </location>
</feature>
<gene>
    <name evidence="4" type="ORF">HJC23_009640</name>
</gene>
<feature type="region of interest" description="Disordered" evidence="2">
    <location>
        <begin position="488"/>
        <end position="559"/>
    </location>
</feature>
<dbReference type="InterPro" id="IPR015947">
    <property type="entry name" value="PUA-like_sf"/>
</dbReference>
<evidence type="ECO:0000313" key="5">
    <source>
        <dbReference type="Proteomes" id="UP001516023"/>
    </source>
</evidence>
<dbReference type="InterPro" id="IPR016197">
    <property type="entry name" value="Chromo-like_dom_sf"/>
</dbReference>
<dbReference type="Proteomes" id="UP001516023">
    <property type="component" value="Unassembled WGS sequence"/>
</dbReference>